<feature type="compositionally biased region" description="Basic and acidic residues" evidence="1">
    <location>
        <begin position="35"/>
        <end position="63"/>
    </location>
</feature>
<protein>
    <submittedName>
        <fullName evidence="2">Uncharacterized protein</fullName>
    </submittedName>
</protein>
<comment type="caution">
    <text evidence="2">The sequence shown here is derived from an EMBL/GenBank/DDBJ whole genome shotgun (WGS) entry which is preliminary data.</text>
</comment>
<dbReference type="Proteomes" id="UP001066276">
    <property type="component" value="Chromosome 11"/>
</dbReference>
<reference evidence="2" key="1">
    <citation type="journal article" date="2022" name="bioRxiv">
        <title>Sequencing and chromosome-scale assembly of the giantPleurodeles waltlgenome.</title>
        <authorList>
            <person name="Brown T."/>
            <person name="Elewa A."/>
            <person name="Iarovenko S."/>
            <person name="Subramanian E."/>
            <person name="Araus A.J."/>
            <person name="Petzold A."/>
            <person name="Susuki M."/>
            <person name="Suzuki K.-i.T."/>
            <person name="Hayashi T."/>
            <person name="Toyoda A."/>
            <person name="Oliveira C."/>
            <person name="Osipova E."/>
            <person name="Leigh N.D."/>
            <person name="Simon A."/>
            <person name="Yun M.H."/>
        </authorList>
    </citation>
    <scope>NUCLEOTIDE SEQUENCE</scope>
    <source>
        <strain evidence="2">20211129_DDA</strain>
        <tissue evidence="2">Liver</tissue>
    </source>
</reference>
<feature type="compositionally biased region" description="Basic and acidic residues" evidence="1">
    <location>
        <begin position="78"/>
        <end position="104"/>
    </location>
</feature>
<evidence type="ECO:0000313" key="2">
    <source>
        <dbReference type="EMBL" id="KAJ1088192.1"/>
    </source>
</evidence>
<accession>A0AAV7LB07</accession>
<sequence length="118" mass="13839">MGRTSHTPGAVLRVSQGNYNPYITITLRHRRRRLKYPEDTGKQERRHGGGRTRSGEKMDEPRGIQRRKRCWTTNSGSRDPETDIAEHQQRHRLETTERESDTCRSRPRSRRSVAQPSM</sequence>
<evidence type="ECO:0000313" key="3">
    <source>
        <dbReference type="Proteomes" id="UP001066276"/>
    </source>
</evidence>
<dbReference type="EMBL" id="JANPWB010000015">
    <property type="protein sequence ID" value="KAJ1088192.1"/>
    <property type="molecule type" value="Genomic_DNA"/>
</dbReference>
<gene>
    <name evidence="2" type="ORF">NDU88_001351</name>
</gene>
<dbReference type="AlphaFoldDB" id="A0AAV7LB07"/>
<feature type="region of interest" description="Disordered" evidence="1">
    <location>
        <begin position="30"/>
        <end position="118"/>
    </location>
</feature>
<keyword evidence="3" id="KW-1185">Reference proteome</keyword>
<name>A0AAV7LB07_PLEWA</name>
<evidence type="ECO:0000256" key="1">
    <source>
        <dbReference type="SAM" id="MobiDB-lite"/>
    </source>
</evidence>
<proteinExistence type="predicted"/>
<organism evidence="2 3">
    <name type="scientific">Pleurodeles waltl</name>
    <name type="common">Iberian ribbed newt</name>
    <dbReference type="NCBI Taxonomy" id="8319"/>
    <lineage>
        <taxon>Eukaryota</taxon>
        <taxon>Metazoa</taxon>
        <taxon>Chordata</taxon>
        <taxon>Craniata</taxon>
        <taxon>Vertebrata</taxon>
        <taxon>Euteleostomi</taxon>
        <taxon>Amphibia</taxon>
        <taxon>Batrachia</taxon>
        <taxon>Caudata</taxon>
        <taxon>Salamandroidea</taxon>
        <taxon>Salamandridae</taxon>
        <taxon>Pleurodelinae</taxon>
        <taxon>Pleurodeles</taxon>
    </lineage>
</organism>